<dbReference type="AlphaFoldDB" id="A0A4C1SXU7"/>
<evidence type="ECO:0000313" key="1">
    <source>
        <dbReference type="EMBL" id="GBP06090.1"/>
    </source>
</evidence>
<organism evidence="1 2">
    <name type="scientific">Eumeta variegata</name>
    <name type="common">Bagworm moth</name>
    <name type="synonym">Eumeta japonica</name>
    <dbReference type="NCBI Taxonomy" id="151549"/>
    <lineage>
        <taxon>Eukaryota</taxon>
        <taxon>Metazoa</taxon>
        <taxon>Ecdysozoa</taxon>
        <taxon>Arthropoda</taxon>
        <taxon>Hexapoda</taxon>
        <taxon>Insecta</taxon>
        <taxon>Pterygota</taxon>
        <taxon>Neoptera</taxon>
        <taxon>Endopterygota</taxon>
        <taxon>Lepidoptera</taxon>
        <taxon>Glossata</taxon>
        <taxon>Ditrysia</taxon>
        <taxon>Tineoidea</taxon>
        <taxon>Psychidae</taxon>
        <taxon>Oiketicinae</taxon>
        <taxon>Eumeta</taxon>
    </lineage>
</organism>
<name>A0A4C1SXU7_EUMVA</name>
<evidence type="ECO:0000313" key="2">
    <source>
        <dbReference type="Proteomes" id="UP000299102"/>
    </source>
</evidence>
<keyword evidence="2" id="KW-1185">Reference proteome</keyword>
<comment type="caution">
    <text evidence="1">The sequence shown here is derived from an EMBL/GenBank/DDBJ whole genome shotgun (WGS) entry which is preliminary data.</text>
</comment>
<dbReference type="OrthoDB" id="6768533at2759"/>
<reference evidence="1 2" key="1">
    <citation type="journal article" date="2019" name="Commun. Biol.">
        <title>The bagworm genome reveals a unique fibroin gene that provides high tensile strength.</title>
        <authorList>
            <person name="Kono N."/>
            <person name="Nakamura H."/>
            <person name="Ohtoshi R."/>
            <person name="Tomita M."/>
            <person name="Numata K."/>
            <person name="Arakawa K."/>
        </authorList>
    </citation>
    <scope>NUCLEOTIDE SEQUENCE [LARGE SCALE GENOMIC DNA]</scope>
</reference>
<dbReference type="Proteomes" id="UP000299102">
    <property type="component" value="Unassembled WGS sequence"/>
</dbReference>
<gene>
    <name evidence="1" type="ORF">EVAR_3310_1</name>
</gene>
<sequence>MKVACAFEKFFVSIPVSTTQSLKSSSTLAESLLKRNVDDRLTVKAGVELIQQIFDAWEDLWDAIGDSFDLSEAFGCVHDDTLIRKLHYTSWVDPLDSGVSSK</sequence>
<protein>
    <submittedName>
        <fullName evidence="1">Uncharacterized protein</fullName>
    </submittedName>
</protein>
<dbReference type="EMBL" id="BGZK01000020">
    <property type="protein sequence ID" value="GBP06090.1"/>
    <property type="molecule type" value="Genomic_DNA"/>
</dbReference>
<accession>A0A4C1SXU7</accession>
<proteinExistence type="predicted"/>